<accession>A0AC35U9P3</accession>
<evidence type="ECO:0000313" key="2">
    <source>
        <dbReference type="WBParaSite" id="RSKR_0000930500.1"/>
    </source>
</evidence>
<reference evidence="2" key="1">
    <citation type="submission" date="2016-11" db="UniProtKB">
        <authorList>
            <consortium name="WormBaseParasite"/>
        </authorList>
    </citation>
    <scope>IDENTIFICATION</scope>
    <source>
        <strain evidence="2">KR3021</strain>
    </source>
</reference>
<evidence type="ECO:0000313" key="1">
    <source>
        <dbReference type="Proteomes" id="UP000095286"/>
    </source>
</evidence>
<proteinExistence type="predicted"/>
<sequence>MKASYEEPLINSSRLGISVLLFLSGAILFSHRADLSLGIVCMVNHTYADLVNVKQQNIRKECVSQKEDTHLLEGEFEWPRQIQGYILGSFFYGYLTTQVLGGYLCERFGSKLFLLVSVLISSIFTLLIPILSNWHWIGLLVARVLVGMGQGFFMPAVQECIIQWFPIHERGLLNGISHSGFQLGTIFSIFISAPLCQYGPLGGWPSIFYIFGTLGILFIPLWVIFGASSPKTSKRITSIERLYIENSNKAIIEDTTVLTIPWKAMLTSQDFWIILLGHFTSTFGNFFITAVAPLMIKNLFGISISNLGYISALPFIALFFSIQLAGAAIDFIIRKKMLSVHDCRRLFMFVGITGQSILFLLSAFLTCHQSNLAILLIVLAVAVSGLNLVTVPLTYLEVAGNHASIATGFGNMGASVAGLAGPLLYSLLTPNNTQQEWRLLFIVIFAILNIGSFTFVLFYDGRLAKWARKH</sequence>
<dbReference type="Proteomes" id="UP000095286">
    <property type="component" value="Unplaced"/>
</dbReference>
<protein>
    <submittedName>
        <fullName evidence="2">MFS domain-containing protein</fullName>
    </submittedName>
</protein>
<organism evidence="1 2">
    <name type="scientific">Rhabditophanes sp. KR3021</name>
    <dbReference type="NCBI Taxonomy" id="114890"/>
    <lineage>
        <taxon>Eukaryota</taxon>
        <taxon>Metazoa</taxon>
        <taxon>Ecdysozoa</taxon>
        <taxon>Nematoda</taxon>
        <taxon>Chromadorea</taxon>
        <taxon>Rhabditida</taxon>
        <taxon>Tylenchina</taxon>
        <taxon>Panagrolaimomorpha</taxon>
        <taxon>Strongyloidoidea</taxon>
        <taxon>Alloionematidae</taxon>
        <taxon>Rhabditophanes</taxon>
    </lineage>
</organism>
<name>A0AC35U9P3_9BILA</name>
<dbReference type="WBParaSite" id="RSKR_0000930500.1">
    <property type="protein sequence ID" value="RSKR_0000930500.1"/>
    <property type="gene ID" value="RSKR_0000930500"/>
</dbReference>